<dbReference type="PANTHER" id="PTHR34220">
    <property type="entry name" value="SENSOR HISTIDINE KINASE YPDA"/>
    <property type="match status" value="1"/>
</dbReference>
<dbReference type="EMBL" id="DXCV01000056">
    <property type="protein sequence ID" value="HIY88677.1"/>
    <property type="molecule type" value="Genomic_DNA"/>
</dbReference>
<dbReference type="InterPro" id="IPR010559">
    <property type="entry name" value="Sig_transdc_His_kin_internal"/>
</dbReference>
<protein>
    <submittedName>
        <fullName evidence="3">Sensor histidine kinase</fullName>
    </submittedName>
</protein>
<accession>A0A9D1ZJ76</accession>
<evidence type="ECO:0000256" key="1">
    <source>
        <dbReference type="SAM" id="Phobius"/>
    </source>
</evidence>
<dbReference type="Pfam" id="PF06580">
    <property type="entry name" value="His_kinase"/>
    <property type="match status" value="1"/>
</dbReference>
<keyword evidence="1" id="KW-0472">Membrane</keyword>
<evidence type="ECO:0000313" key="4">
    <source>
        <dbReference type="Proteomes" id="UP000886851"/>
    </source>
</evidence>
<comment type="caution">
    <text evidence="3">The sequence shown here is derived from an EMBL/GenBank/DDBJ whole genome shotgun (WGS) entry which is preliminary data.</text>
</comment>
<organism evidence="3 4">
    <name type="scientific">Candidatus Bacteroides pullicola</name>
    <dbReference type="NCBI Taxonomy" id="2838475"/>
    <lineage>
        <taxon>Bacteria</taxon>
        <taxon>Pseudomonadati</taxon>
        <taxon>Bacteroidota</taxon>
        <taxon>Bacteroidia</taxon>
        <taxon>Bacteroidales</taxon>
        <taxon>Bacteroidaceae</taxon>
        <taxon>Bacteroides</taxon>
    </lineage>
</organism>
<dbReference type="AlphaFoldDB" id="A0A9D1ZJ76"/>
<reference evidence="3" key="2">
    <citation type="submission" date="2021-04" db="EMBL/GenBank/DDBJ databases">
        <authorList>
            <person name="Gilroy R."/>
        </authorList>
    </citation>
    <scope>NUCLEOTIDE SEQUENCE</scope>
    <source>
        <strain evidence="3">Gambia2-208</strain>
    </source>
</reference>
<dbReference type="PANTHER" id="PTHR34220:SF7">
    <property type="entry name" value="SENSOR HISTIDINE KINASE YPDA"/>
    <property type="match status" value="1"/>
</dbReference>
<keyword evidence="1" id="KW-0812">Transmembrane</keyword>
<feature type="transmembrane region" description="Helical" evidence="1">
    <location>
        <begin position="106"/>
        <end position="130"/>
    </location>
</feature>
<reference evidence="3" key="1">
    <citation type="journal article" date="2021" name="PeerJ">
        <title>Extensive microbial diversity within the chicken gut microbiome revealed by metagenomics and culture.</title>
        <authorList>
            <person name="Gilroy R."/>
            <person name="Ravi A."/>
            <person name="Getino M."/>
            <person name="Pursley I."/>
            <person name="Horton D.L."/>
            <person name="Alikhan N.F."/>
            <person name="Baker D."/>
            <person name="Gharbi K."/>
            <person name="Hall N."/>
            <person name="Watson M."/>
            <person name="Adriaenssens E.M."/>
            <person name="Foster-Nyarko E."/>
            <person name="Jarju S."/>
            <person name="Secka A."/>
            <person name="Antonio M."/>
            <person name="Oren A."/>
            <person name="Chaudhuri R.R."/>
            <person name="La Ragione R."/>
            <person name="Hildebrand F."/>
            <person name="Pallen M.J."/>
        </authorList>
    </citation>
    <scope>NUCLEOTIDE SEQUENCE</scope>
    <source>
        <strain evidence="3">Gambia2-208</strain>
    </source>
</reference>
<keyword evidence="1" id="KW-1133">Transmembrane helix</keyword>
<evidence type="ECO:0000259" key="2">
    <source>
        <dbReference type="Pfam" id="PF06580"/>
    </source>
</evidence>
<gene>
    <name evidence="3" type="ORF">H9824_08245</name>
</gene>
<feature type="domain" description="Signal transduction histidine kinase internal region" evidence="2">
    <location>
        <begin position="147"/>
        <end position="224"/>
    </location>
</feature>
<sequence length="347" mass="39519">MKTLKSHIDLLLQAVLWGLMLLIPFLSALSSGATWKDSLWVVIYSVPYFLIYVIIFYANYLWFIPRFLFRKRYWQMVVANVALGILLNAQFIVYTSWHESLSQVPIGMRAIMGLAIGFITILFILAAIGLRVQKRNAQLELEATVAERERLKNQLNPHFLFNTLNNISSLAAFDPDATQTAIARLSDMLRYVLYEGSKPLTPITDELRFMEDYVELMRLRYADTLHIHLDFNEVEGEVPPLLYISLLENAFKHGASSRHPCHIAASFTAEGEWLCFAVANSLPNNDVPSSKESGGVGIENLRRRLSLLYPPADYVLDIREKASRSFGEGMPEQPAYTATLQIKRKKK</sequence>
<dbReference type="GO" id="GO:0016020">
    <property type="term" value="C:membrane"/>
    <property type="evidence" value="ECO:0007669"/>
    <property type="project" value="InterPro"/>
</dbReference>
<name>A0A9D1ZJ76_9BACE</name>
<proteinExistence type="predicted"/>
<feature type="transmembrane region" description="Helical" evidence="1">
    <location>
        <begin position="74"/>
        <end position="94"/>
    </location>
</feature>
<keyword evidence="3" id="KW-0808">Transferase</keyword>
<dbReference type="GO" id="GO:0000155">
    <property type="term" value="F:phosphorelay sensor kinase activity"/>
    <property type="evidence" value="ECO:0007669"/>
    <property type="project" value="InterPro"/>
</dbReference>
<dbReference type="InterPro" id="IPR050640">
    <property type="entry name" value="Bact_2-comp_sensor_kinase"/>
</dbReference>
<keyword evidence="3" id="KW-0418">Kinase</keyword>
<feature type="transmembrane region" description="Helical" evidence="1">
    <location>
        <begin position="42"/>
        <end position="62"/>
    </location>
</feature>
<dbReference type="Proteomes" id="UP000886851">
    <property type="component" value="Unassembled WGS sequence"/>
</dbReference>
<evidence type="ECO:0000313" key="3">
    <source>
        <dbReference type="EMBL" id="HIY88677.1"/>
    </source>
</evidence>